<evidence type="ECO:0000313" key="3">
    <source>
        <dbReference type="EMBL" id="OSY48311.1"/>
    </source>
</evidence>
<keyword evidence="5" id="KW-1185">Reference proteome</keyword>
<sequence length="103" mass="10150">MPEEVAAESPEDERGNYAAPYSLGPTTEGMVGPSLIAGGVVVAAGSAGWTALAVLFLAAGLGAHAVARRAAPQPLTATSKTVSSTADRHAESAGTDGDPAIPH</sequence>
<evidence type="ECO:0000313" key="4">
    <source>
        <dbReference type="EMBL" id="QEV56054.1"/>
    </source>
</evidence>
<proteinExistence type="predicted"/>
<organism evidence="4 6">
    <name type="scientific">Streptomyces platensis</name>
    <dbReference type="NCBI Taxonomy" id="58346"/>
    <lineage>
        <taxon>Bacteria</taxon>
        <taxon>Bacillati</taxon>
        <taxon>Actinomycetota</taxon>
        <taxon>Actinomycetes</taxon>
        <taxon>Kitasatosporales</taxon>
        <taxon>Streptomycetaceae</taxon>
        <taxon>Streptomyces</taxon>
    </lineage>
</organism>
<dbReference type="Proteomes" id="UP000194225">
    <property type="component" value="Unassembled WGS sequence"/>
</dbReference>
<reference evidence="3 5" key="1">
    <citation type="submission" date="2016-09" db="EMBL/GenBank/DDBJ databases">
        <title>Streptomyces platensis DSM40041, a candidate organism with high potential of specific P450 cytochromes.</title>
        <authorList>
            <person name="Grumaz C."/>
            <person name="Vainshtein Y."/>
            <person name="Kirstahler P."/>
            <person name="Sohn K."/>
        </authorList>
    </citation>
    <scope>NUCLEOTIDE SEQUENCE [LARGE SCALE GENOMIC DNA]</scope>
    <source>
        <strain evidence="3 5">DSM 40041</strain>
    </source>
</reference>
<protein>
    <submittedName>
        <fullName evidence="4">Uncharacterized protein</fullName>
    </submittedName>
</protein>
<evidence type="ECO:0000256" key="1">
    <source>
        <dbReference type="SAM" id="MobiDB-lite"/>
    </source>
</evidence>
<dbReference type="AlphaFoldDB" id="A0AAE6NN37"/>
<feature type="compositionally biased region" description="Acidic residues" evidence="1">
    <location>
        <begin position="1"/>
        <end position="11"/>
    </location>
</feature>
<feature type="region of interest" description="Disordered" evidence="1">
    <location>
        <begin position="1"/>
        <end position="21"/>
    </location>
</feature>
<feature type="transmembrane region" description="Helical" evidence="2">
    <location>
        <begin position="35"/>
        <end position="59"/>
    </location>
</feature>
<feature type="compositionally biased region" description="Polar residues" evidence="1">
    <location>
        <begin position="75"/>
        <end position="85"/>
    </location>
</feature>
<name>A0AAE6NN37_STRPT</name>
<dbReference type="EMBL" id="CP023691">
    <property type="protein sequence ID" value="QEV56054.1"/>
    <property type="molecule type" value="Genomic_DNA"/>
</dbReference>
<dbReference type="Proteomes" id="UP000325458">
    <property type="component" value="Chromosome"/>
</dbReference>
<keyword evidence="2" id="KW-0472">Membrane</keyword>
<accession>A0AAE6NN37</accession>
<feature type="region of interest" description="Disordered" evidence="1">
    <location>
        <begin position="68"/>
        <end position="103"/>
    </location>
</feature>
<evidence type="ECO:0000313" key="6">
    <source>
        <dbReference type="Proteomes" id="UP000325458"/>
    </source>
</evidence>
<evidence type="ECO:0000256" key="2">
    <source>
        <dbReference type="SAM" id="Phobius"/>
    </source>
</evidence>
<dbReference type="EMBL" id="MIGA01000001">
    <property type="protein sequence ID" value="OSY48311.1"/>
    <property type="molecule type" value="Genomic_DNA"/>
</dbReference>
<reference evidence="4 6" key="2">
    <citation type="submission" date="2017-09" db="EMBL/GenBank/DDBJ databases">
        <authorList>
            <person name="Lee N."/>
            <person name="Cho B.-K."/>
        </authorList>
    </citation>
    <scope>NUCLEOTIDE SEQUENCE [LARGE SCALE GENOMIC DNA]</scope>
    <source>
        <strain evidence="4 6">ATCC 23948</strain>
    </source>
</reference>
<evidence type="ECO:0000313" key="5">
    <source>
        <dbReference type="Proteomes" id="UP000194225"/>
    </source>
</evidence>
<dbReference type="KEGG" id="spla:CP981_34595"/>
<gene>
    <name evidence="3" type="ORF">BG653_00188</name>
    <name evidence="4" type="ORF">CP981_34595</name>
</gene>
<keyword evidence="2" id="KW-1133">Transmembrane helix</keyword>
<keyword evidence="2" id="KW-0812">Transmembrane</keyword>